<dbReference type="RefSeq" id="WP_061074371.1">
    <property type="nucleotide sequence ID" value="NZ_CP014060.2"/>
</dbReference>
<evidence type="ECO:0000313" key="2">
    <source>
        <dbReference type="Proteomes" id="UP000060602"/>
    </source>
</evidence>
<evidence type="ECO:0000313" key="1">
    <source>
        <dbReference type="EMBL" id="AMG40199.1"/>
    </source>
</evidence>
<organism evidence="1 2">
    <name type="scientific">Alcaligenes xylosoxydans xylosoxydans</name>
    <name type="common">Achromobacter xylosoxidans</name>
    <dbReference type="NCBI Taxonomy" id="85698"/>
    <lineage>
        <taxon>Bacteria</taxon>
        <taxon>Pseudomonadati</taxon>
        <taxon>Pseudomonadota</taxon>
        <taxon>Betaproteobacteria</taxon>
        <taxon>Burkholderiales</taxon>
        <taxon>Alcaligenaceae</taxon>
        <taxon>Achromobacter</taxon>
    </lineage>
</organism>
<accession>A0A0X8P5E8</accession>
<dbReference type="Proteomes" id="UP000060602">
    <property type="component" value="Chromosome"/>
</dbReference>
<protein>
    <submittedName>
        <fullName evidence="1">Uncharacterized protein</fullName>
    </submittedName>
</protein>
<proteinExistence type="predicted"/>
<gene>
    <name evidence="1" type="ORF">AL504_08645</name>
</gene>
<dbReference type="AlphaFoldDB" id="A0A0X8P5E8"/>
<name>A0A0X8P5E8_ALCXX</name>
<reference evidence="2" key="1">
    <citation type="submission" date="2015-12" db="EMBL/GenBank/DDBJ databases">
        <title>FDA dAtabase for Regulatory Grade micrObial Sequences (FDA-ARGOS): Supporting development and validation of Infectious Disease Dx tests.</title>
        <authorList>
            <person name="Case J."/>
            <person name="Tallon L."/>
            <person name="Sadzewicz L."/>
            <person name="Sengamalay N."/>
            <person name="Ott S."/>
            <person name="Godinez A."/>
            <person name="Nagaraj S."/>
            <person name="Nadendla S."/>
            <person name="Sichtig H."/>
        </authorList>
    </citation>
    <scope>NUCLEOTIDE SEQUENCE [LARGE SCALE GENOMIC DNA]</scope>
    <source>
        <strain evidence="2">FDAARGOS_147</strain>
    </source>
</reference>
<dbReference type="EMBL" id="CP014060">
    <property type="protein sequence ID" value="AMG40199.1"/>
    <property type="molecule type" value="Genomic_DNA"/>
</dbReference>
<sequence>MWLNGAPMQAVVFDAPVDVPELIQALSRQQPAFSDLQILPGLAVLSGRVGDALWVAQLGSPGSGRSVGIVSSTTSLAAAVADVPAWVPVDARLMLDFAVQQGQGIVVESIWRHLLAPSRLAPLLRQGLLRAGWRDLDSGRAVAWQSWQRRGERLQWMLAPLDAGSGLWIRRWTP</sequence>